<keyword evidence="2" id="KW-1185">Reference proteome</keyword>
<name>A0ABR0RNS6_9EURO</name>
<organism evidence="1 2">
    <name type="scientific">Knufia obscura</name>
    <dbReference type="NCBI Taxonomy" id="1635080"/>
    <lineage>
        <taxon>Eukaryota</taxon>
        <taxon>Fungi</taxon>
        <taxon>Dikarya</taxon>
        <taxon>Ascomycota</taxon>
        <taxon>Pezizomycotina</taxon>
        <taxon>Eurotiomycetes</taxon>
        <taxon>Chaetothyriomycetidae</taxon>
        <taxon>Chaetothyriales</taxon>
        <taxon>Trichomeriaceae</taxon>
        <taxon>Knufia</taxon>
    </lineage>
</organism>
<dbReference type="RefSeq" id="XP_064729978.1">
    <property type="nucleotide sequence ID" value="XM_064874256.1"/>
</dbReference>
<comment type="caution">
    <text evidence="1">The sequence shown here is derived from an EMBL/GenBank/DDBJ whole genome shotgun (WGS) entry which is preliminary data.</text>
</comment>
<accession>A0ABR0RNS6</accession>
<evidence type="ECO:0000313" key="1">
    <source>
        <dbReference type="EMBL" id="KAK5941888.1"/>
    </source>
</evidence>
<dbReference type="Proteomes" id="UP001334248">
    <property type="component" value="Unassembled WGS sequence"/>
</dbReference>
<protein>
    <submittedName>
        <fullName evidence="1">Uncharacterized protein</fullName>
    </submittedName>
</protein>
<reference evidence="1 2" key="1">
    <citation type="journal article" date="2023" name="Res Sq">
        <title>Genomic and morphological characterization of Knufia obscura isolated from the Mars 2020 spacecraft assembly facility.</title>
        <authorList>
            <person name="Chander A.M."/>
            <person name="Teixeira M.M."/>
            <person name="Singh N.K."/>
            <person name="Williams M.P."/>
            <person name="Parker C.W."/>
            <person name="Leo P."/>
            <person name="Stajich J.E."/>
            <person name="Torok T."/>
            <person name="Tighe S."/>
            <person name="Mason C.E."/>
            <person name="Venkateswaran K."/>
        </authorList>
    </citation>
    <scope>NUCLEOTIDE SEQUENCE [LARGE SCALE GENOMIC DNA]</scope>
    <source>
        <strain evidence="1 2">CCFEE 5817</strain>
    </source>
</reference>
<dbReference type="GeneID" id="89999288"/>
<gene>
    <name evidence="1" type="ORF">PMZ80_005839</name>
</gene>
<evidence type="ECO:0000313" key="2">
    <source>
        <dbReference type="Proteomes" id="UP001334248"/>
    </source>
</evidence>
<sequence>MFREIAFVQETKNHFHGAGSTRVKHRRRLKLFTELCSKAPNFLEYIQTAHVWSYLENADEQLELMVTVLSQSAVRNMLLDLSSYDFLNCSISSLPDWKSSHFQQLKTLQLGDDHDIPDIIVEGNLLIRLCMLPALEEFHLHAVAGLHDSAREQSLDSDAIASGTDGRSASSLSNLSEFHLRGPVADGNVLRQITALAPGLTNLSVPGIVLSEDESHQFDDTTFDWRYGESTTSPMYMQYVLEHCAARLEKLTIHLPEGPTNCDGTYLNLSSFRALKDVHVVSCFLFGNAEKDGAVTAGEILRRLPPTLEVLELEFRMMVASSTVPVMLEMHLCRAS</sequence>
<dbReference type="EMBL" id="JAVHJV010000006">
    <property type="protein sequence ID" value="KAK5941888.1"/>
    <property type="molecule type" value="Genomic_DNA"/>
</dbReference>
<proteinExistence type="predicted"/>